<evidence type="ECO:0000313" key="3">
    <source>
        <dbReference type="Proteomes" id="UP001163046"/>
    </source>
</evidence>
<proteinExistence type="predicted"/>
<dbReference type="AlphaFoldDB" id="A0A9W9ZQW4"/>
<evidence type="ECO:0000313" key="2">
    <source>
        <dbReference type="EMBL" id="KAJ7384354.1"/>
    </source>
</evidence>
<dbReference type="EMBL" id="MU825888">
    <property type="protein sequence ID" value="KAJ7384354.1"/>
    <property type="molecule type" value="Genomic_DNA"/>
</dbReference>
<feature type="region of interest" description="Disordered" evidence="1">
    <location>
        <begin position="31"/>
        <end position="82"/>
    </location>
</feature>
<reference evidence="2" key="1">
    <citation type="submission" date="2023-01" db="EMBL/GenBank/DDBJ databases">
        <title>Genome assembly of the deep-sea coral Lophelia pertusa.</title>
        <authorList>
            <person name="Herrera S."/>
            <person name="Cordes E."/>
        </authorList>
    </citation>
    <scope>NUCLEOTIDE SEQUENCE</scope>
    <source>
        <strain evidence="2">USNM1676648</strain>
        <tissue evidence="2">Polyp</tissue>
    </source>
</reference>
<protein>
    <submittedName>
        <fullName evidence="2">Uncharacterized protein</fullName>
    </submittedName>
</protein>
<organism evidence="2 3">
    <name type="scientific">Desmophyllum pertusum</name>
    <dbReference type="NCBI Taxonomy" id="174260"/>
    <lineage>
        <taxon>Eukaryota</taxon>
        <taxon>Metazoa</taxon>
        <taxon>Cnidaria</taxon>
        <taxon>Anthozoa</taxon>
        <taxon>Hexacorallia</taxon>
        <taxon>Scleractinia</taxon>
        <taxon>Caryophylliina</taxon>
        <taxon>Caryophylliidae</taxon>
        <taxon>Desmophyllum</taxon>
    </lineage>
</organism>
<dbReference type="Proteomes" id="UP001163046">
    <property type="component" value="Unassembled WGS sequence"/>
</dbReference>
<keyword evidence="3" id="KW-1185">Reference proteome</keyword>
<comment type="caution">
    <text evidence="2">The sequence shown here is derived from an EMBL/GenBank/DDBJ whole genome shotgun (WGS) entry which is preliminary data.</text>
</comment>
<name>A0A9W9ZQW4_9CNID</name>
<sequence length="273" mass="30767">MTTFKRRHEVLESLIKSWKYGHEVLVHEVEGVSETKTDEEVSEHQGVKNMKSEKLQEDSLTTNTDEREPGTDQEVSEDVGDTKQACKLEDGNSMASLNEDTVTINDDEVDEKKSPDFSQIKMPPKILKRGRPKGAEVTVIGIPREKKKKEGQNGLLPFCKLSPIEKDRVILGSLSTALAVGEAIAGHRLLNKEDILPIGQISDTIRDDEMVDILRVEKYFDKDAWLLVMKSGEEKNRIGFVCAVCAKIINDEREDSIRCDRKESPKKENLSTE</sequence>
<evidence type="ECO:0000256" key="1">
    <source>
        <dbReference type="SAM" id="MobiDB-lite"/>
    </source>
</evidence>
<gene>
    <name evidence="2" type="ORF">OS493_022467</name>
</gene>
<feature type="compositionally biased region" description="Basic and acidic residues" evidence="1">
    <location>
        <begin position="31"/>
        <end position="57"/>
    </location>
</feature>
<dbReference type="OrthoDB" id="5990014at2759"/>
<accession>A0A9W9ZQW4</accession>